<keyword evidence="1" id="KW-1133">Transmembrane helix</keyword>
<dbReference type="Proteomes" id="UP000177605">
    <property type="component" value="Unassembled WGS sequence"/>
</dbReference>
<keyword evidence="1" id="KW-0812">Transmembrane</keyword>
<feature type="transmembrane region" description="Helical" evidence="1">
    <location>
        <begin position="118"/>
        <end position="135"/>
    </location>
</feature>
<evidence type="ECO:0000313" key="3">
    <source>
        <dbReference type="Proteomes" id="UP000177605"/>
    </source>
</evidence>
<reference evidence="2 3" key="1">
    <citation type="journal article" date="2016" name="Nat. Commun.">
        <title>Thousands of microbial genomes shed light on interconnected biogeochemical processes in an aquifer system.</title>
        <authorList>
            <person name="Anantharaman K."/>
            <person name="Brown C.T."/>
            <person name="Hug L.A."/>
            <person name="Sharon I."/>
            <person name="Castelle C.J."/>
            <person name="Probst A.J."/>
            <person name="Thomas B.C."/>
            <person name="Singh A."/>
            <person name="Wilkins M.J."/>
            <person name="Karaoz U."/>
            <person name="Brodie E.L."/>
            <person name="Williams K.H."/>
            <person name="Hubbard S.S."/>
            <person name="Banfield J.F."/>
        </authorList>
    </citation>
    <scope>NUCLEOTIDE SEQUENCE [LARGE SCALE GENOMIC DNA]</scope>
</reference>
<proteinExistence type="predicted"/>
<gene>
    <name evidence="2" type="ORF">A2669_00760</name>
</gene>
<sequence>MIKNGMSRNFHKTWLAVFALVAVGLPVWTRVGSLGWQSRPDIIPNLFPVFGLLAFSLLWLHALSGVFEPWLRRQINFDKFVDSTSLVILISIILHPLLAWANVNFSFKDLFAYGEARAIWLGIFGLLLLLTYDVGKFLKKYKFFSRNWTNILTISTVGFLLTFFHSLSLGSDLQSGFLRKVWIFYGVTAIFATIYTYGYKRRLKGSGNQADHHYADKIEN</sequence>
<protein>
    <recommendedName>
        <fullName evidence="4">Ferric oxidoreductase domain-containing protein</fullName>
    </recommendedName>
</protein>
<dbReference type="EMBL" id="MGJM01000017">
    <property type="protein sequence ID" value="OGN06047.1"/>
    <property type="molecule type" value="Genomic_DNA"/>
</dbReference>
<feature type="transmembrane region" description="Helical" evidence="1">
    <location>
        <begin position="181"/>
        <end position="199"/>
    </location>
</feature>
<dbReference type="AlphaFoldDB" id="A0A1F8EYV0"/>
<organism evidence="2 3">
    <name type="scientific">Candidatus Yanofskybacteria bacterium RIFCSPHIGHO2_01_FULL_48_25b</name>
    <dbReference type="NCBI Taxonomy" id="1802672"/>
    <lineage>
        <taxon>Bacteria</taxon>
        <taxon>Candidatus Yanofskyibacteriota</taxon>
    </lineage>
</organism>
<evidence type="ECO:0000256" key="1">
    <source>
        <dbReference type="SAM" id="Phobius"/>
    </source>
</evidence>
<name>A0A1F8EYV0_9BACT</name>
<comment type="caution">
    <text evidence="2">The sequence shown here is derived from an EMBL/GenBank/DDBJ whole genome shotgun (WGS) entry which is preliminary data.</text>
</comment>
<evidence type="ECO:0008006" key="4">
    <source>
        <dbReference type="Google" id="ProtNLM"/>
    </source>
</evidence>
<keyword evidence="1" id="KW-0472">Membrane</keyword>
<feature type="transmembrane region" description="Helical" evidence="1">
    <location>
        <begin position="45"/>
        <end position="67"/>
    </location>
</feature>
<feature type="transmembrane region" description="Helical" evidence="1">
    <location>
        <begin position="79"/>
        <end position="98"/>
    </location>
</feature>
<evidence type="ECO:0000313" key="2">
    <source>
        <dbReference type="EMBL" id="OGN06047.1"/>
    </source>
</evidence>
<accession>A0A1F8EYV0</accession>
<feature type="transmembrane region" description="Helical" evidence="1">
    <location>
        <begin position="147"/>
        <end position="169"/>
    </location>
</feature>